<dbReference type="InterPro" id="IPR006578">
    <property type="entry name" value="MADF-dom"/>
</dbReference>
<dbReference type="EMBL" id="CH902620">
    <property type="protein sequence ID" value="EDV31037.2"/>
    <property type="molecule type" value="Genomic_DNA"/>
</dbReference>
<dbReference type="HOGENOM" id="CLU_1355901_0_0_1"/>
<dbReference type="PANTHER" id="PTHR21505:SF12">
    <property type="entry name" value="MADF DOMAIN-CONTAINING PROTEIN-RELATED"/>
    <property type="match status" value="1"/>
</dbReference>
<proteinExistence type="predicted"/>
<dbReference type="Pfam" id="PF10545">
    <property type="entry name" value="MADF_DNA_bdg"/>
    <property type="match status" value="1"/>
</dbReference>
<keyword evidence="3" id="KW-1185">Reference proteome</keyword>
<dbReference type="PANTHER" id="PTHR21505">
    <property type="entry name" value="MADF DOMAIN-CONTAINING PROTEIN-RELATED"/>
    <property type="match status" value="1"/>
</dbReference>
<dbReference type="AlphaFoldDB" id="B3MN80"/>
<name>B3MN80_DROAN</name>
<dbReference type="PROSITE" id="PS51029">
    <property type="entry name" value="MADF"/>
    <property type="match status" value="1"/>
</dbReference>
<protein>
    <recommendedName>
        <fullName evidence="1">MADF domain-containing protein</fullName>
    </recommendedName>
</protein>
<evidence type="ECO:0000313" key="2">
    <source>
        <dbReference type="EMBL" id="EDV31037.2"/>
    </source>
</evidence>
<dbReference type="GeneID" id="6497968"/>
<feature type="domain" description="MADF" evidence="1">
    <location>
        <begin position="60"/>
        <end position="141"/>
    </location>
</feature>
<evidence type="ECO:0000313" key="3">
    <source>
        <dbReference type="Proteomes" id="UP000007801"/>
    </source>
</evidence>
<accession>B3MN80</accession>
<evidence type="ECO:0000259" key="1">
    <source>
        <dbReference type="PROSITE" id="PS51029"/>
    </source>
</evidence>
<organism evidence="2 3">
    <name type="scientific">Drosophila ananassae</name>
    <name type="common">Fruit fly</name>
    <dbReference type="NCBI Taxonomy" id="7217"/>
    <lineage>
        <taxon>Eukaryota</taxon>
        <taxon>Metazoa</taxon>
        <taxon>Ecdysozoa</taxon>
        <taxon>Arthropoda</taxon>
        <taxon>Hexapoda</taxon>
        <taxon>Insecta</taxon>
        <taxon>Pterygota</taxon>
        <taxon>Neoptera</taxon>
        <taxon>Endopterygota</taxon>
        <taxon>Diptera</taxon>
        <taxon>Brachycera</taxon>
        <taxon>Muscomorpha</taxon>
        <taxon>Ephydroidea</taxon>
        <taxon>Drosophilidae</taxon>
        <taxon>Drosophila</taxon>
        <taxon>Sophophora</taxon>
    </lineage>
</organism>
<reference evidence="2 3" key="1">
    <citation type="journal article" date="2007" name="Nature">
        <title>Evolution of genes and genomes on the Drosophila phylogeny.</title>
        <authorList>
            <consortium name="Drosophila 12 Genomes Consortium"/>
            <person name="Clark A.G."/>
            <person name="Eisen M.B."/>
            <person name="Smith D.R."/>
            <person name="Bergman C.M."/>
            <person name="Oliver B."/>
            <person name="Markow T.A."/>
            <person name="Kaufman T.C."/>
            <person name="Kellis M."/>
            <person name="Gelbart W."/>
            <person name="Iyer V.N."/>
            <person name="Pollard D.A."/>
            <person name="Sackton T.B."/>
            <person name="Larracuente A.M."/>
            <person name="Singh N.D."/>
            <person name="Abad J.P."/>
            <person name="Abt D.N."/>
            <person name="Adryan B."/>
            <person name="Aguade M."/>
            <person name="Akashi H."/>
            <person name="Anderson W.W."/>
            <person name="Aquadro C.F."/>
            <person name="Ardell D.H."/>
            <person name="Arguello R."/>
            <person name="Artieri C.G."/>
            <person name="Barbash D.A."/>
            <person name="Barker D."/>
            <person name="Barsanti P."/>
            <person name="Batterham P."/>
            <person name="Batzoglou S."/>
            <person name="Begun D."/>
            <person name="Bhutkar A."/>
            <person name="Blanco E."/>
            <person name="Bosak S.A."/>
            <person name="Bradley R.K."/>
            <person name="Brand A.D."/>
            <person name="Brent M.R."/>
            <person name="Brooks A.N."/>
            <person name="Brown R.H."/>
            <person name="Butlin R.K."/>
            <person name="Caggese C."/>
            <person name="Calvi B.R."/>
            <person name="Bernardo de Carvalho A."/>
            <person name="Caspi A."/>
            <person name="Castrezana S."/>
            <person name="Celniker S.E."/>
            <person name="Chang J.L."/>
            <person name="Chapple C."/>
            <person name="Chatterji S."/>
            <person name="Chinwalla A."/>
            <person name="Civetta A."/>
            <person name="Clifton S.W."/>
            <person name="Comeron J.M."/>
            <person name="Costello J.C."/>
            <person name="Coyne J.A."/>
            <person name="Daub J."/>
            <person name="David R.G."/>
            <person name="Delcher A.L."/>
            <person name="Delehaunty K."/>
            <person name="Do C.B."/>
            <person name="Ebling H."/>
            <person name="Edwards K."/>
            <person name="Eickbush T."/>
            <person name="Evans J.D."/>
            <person name="Filipski A."/>
            <person name="Findeiss S."/>
            <person name="Freyhult E."/>
            <person name="Fulton L."/>
            <person name="Fulton R."/>
            <person name="Garcia A.C."/>
            <person name="Gardiner A."/>
            <person name="Garfield D.A."/>
            <person name="Garvin B.E."/>
            <person name="Gibson G."/>
            <person name="Gilbert D."/>
            <person name="Gnerre S."/>
            <person name="Godfrey J."/>
            <person name="Good R."/>
            <person name="Gotea V."/>
            <person name="Gravely B."/>
            <person name="Greenberg A.J."/>
            <person name="Griffiths-Jones S."/>
            <person name="Gross S."/>
            <person name="Guigo R."/>
            <person name="Gustafson E.A."/>
            <person name="Haerty W."/>
            <person name="Hahn M.W."/>
            <person name="Halligan D.L."/>
            <person name="Halpern A.L."/>
            <person name="Halter G.M."/>
            <person name="Han M.V."/>
            <person name="Heger A."/>
            <person name="Hillier L."/>
            <person name="Hinrichs A.S."/>
            <person name="Holmes I."/>
            <person name="Hoskins R.A."/>
            <person name="Hubisz M.J."/>
            <person name="Hultmark D."/>
            <person name="Huntley M.A."/>
            <person name="Jaffe D.B."/>
            <person name="Jagadeeshan S."/>
            <person name="Jeck W.R."/>
            <person name="Johnson J."/>
            <person name="Jones C.D."/>
            <person name="Jordan W.C."/>
            <person name="Karpen G.H."/>
            <person name="Kataoka E."/>
            <person name="Keightley P.D."/>
            <person name="Kheradpour P."/>
            <person name="Kirkness E.F."/>
            <person name="Koerich L.B."/>
            <person name="Kristiansen K."/>
            <person name="Kudrna D."/>
            <person name="Kulathinal R.J."/>
            <person name="Kumar S."/>
            <person name="Kwok R."/>
            <person name="Lander E."/>
            <person name="Langley C.H."/>
            <person name="Lapoint R."/>
            <person name="Lazzaro B.P."/>
            <person name="Lee S.J."/>
            <person name="Levesque L."/>
            <person name="Li R."/>
            <person name="Lin C.F."/>
            <person name="Lin M.F."/>
            <person name="Lindblad-Toh K."/>
            <person name="Llopart A."/>
            <person name="Long M."/>
            <person name="Low L."/>
            <person name="Lozovsky E."/>
            <person name="Lu J."/>
            <person name="Luo M."/>
            <person name="Machado C.A."/>
            <person name="Makalowski W."/>
            <person name="Marzo M."/>
            <person name="Matsuda M."/>
            <person name="Matzkin L."/>
            <person name="McAllister B."/>
            <person name="McBride C.S."/>
            <person name="McKernan B."/>
            <person name="McKernan K."/>
            <person name="Mendez-Lago M."/>
            <person name="Minx P."/>
            <person name="Mollenhauer M.U."/>
            <person name="Montooth K."/>
            <person name="Mount S.M."/>
            <person name="Mu X."/>
            <person name="Myers E."/>
            <person name="Negre B."/>
            <person name="Newfeld S."/>
            <person name="Nielsen R."/>
            <person name="Noor M.A."/>
            <person name="O'Grady P."/>
            <person name="Pachter L."/>
            <person name="Papaceit M."/>
            <person name="Parisi M.J."/>
            <person name="Parisi M."/>
            <person name="Parts L."/>
            <person name="Pedersen J.S."/>
            <person name="Pesole G."/>
            <person name="Phillippy A.M."/>
            <person name="Ponting C.P."/>
            <person name="Pop M."/>
            <person name="Porcelli D."/>
            <person name="Powell J.R."/>
            <person name="Prohaska S."/>
            <person name="Pruitt K."/>
            <person name="Puig M."/>
            <person name="Quesneville H."/>
            <person name="Ram K.R."/>
            <person name="Rand D."/>
            <person name="Rasmussen M.D."/>
            <person name="Reed L.K."/>
            <person name="Reenan R."/>
            <person name="Reily A."/>
            <person name="Remington K.A."/>
            <person name="Rieger T.T."/>
            <person name="Ritchie M.G."/>
            <person name="Robin C."/>
            <person name="Rogers Y.H."/>
            <person name="Rohde C."/>
            <person name="Rozas J."/>
            <person name="Rubenfield M.J."/>
            <person name="Ruiz A."/>
            <person name="Russo S."/>
            <person name="Salzberg S.L."/>
            <person name="Sanchez-Gracia A."/>
            <person name="Saranga D.J."/>
            <person name="Sato H."/>
            <person name="Schaeffer S.W."/>
            <person name="Schatz M.C."/>
            <person name="Schlenke T."/>
            <person name="Schwartz R."/>
            <person name="Segarra C."/>
            <person name="Singh R.S."/>
            <person name="Sirot L."/>
            <person name="Sirota M."/>
            <person name="Sisneros N.B."/>
            <person name="Smith C.D."/>
            <person name="Smith T.F."/>
            <person name="Spieth J."/>
            <person name="Stage D.E."/>
            <person name="Stark A."/>
            <person name="Stephan W."/>
            <person name="Strausberg R.L."/>
            <person name="Strempel S."/>
            <person name="Sturgill D."/>
            <person name="Sutton G."/>
            <person name="Sutton G.G."/>
            <person name="Tao W."/>
            <person name="Teichmann S."/>
            <person name="Tobari Y.N."/>
            <person name="Tomimura Y."/>
            <person name="Tsolas J.M."/>
            <person name="Valente V.L."/>
            <person name="Venter E."/>
            <person name="Venter J.C."/>
            <person name="Vicario S."/>
            <person name="Vieira F.G."/>
            <person name="Vilella A.J."/>
            <person name="Villasante A."/>
            <person name="Walenz B."/>
            <person name="Wang J."/>
            <person name="Wasserman M."/>
            <person name="Watts T."/>
            <person name="Wilson D."/>
            <person name="Wilson R.K."/>
            <person name="Wing R.A."/>
            <person name="Wolfner M.F."/>
            <person name="Wong A."/>
            <person name="Wong G.K."/>
            <person name="Wu C.I."/>
            <person name="Wu G."/>
            <person name="Yamamoto D."/>
            <person name="Yang H.P."/>
            <person name="Yang S.P."/>
            <person name="Yorke J.A."/>
            <person name="Yoshida K."/>
            <person name="Zdobnov E."/>
            <person name="Zhang P."/>
            <person name="Zhang Y."/>
            <person name="Zimin A.V."/>
            <person name="Baldwin J."/>
            <person name="Abdouelleil A."/>
            <person name="Abdulkadir J."/>
            <person name="Abebe A."/>
            <person name="Abera B."/>
            <person name="Abreu J."/>
            <person name="Acer S.C."/>
            <person name="Aftuck L."/>
            <person name="Alexander A."/>
            <person name="An P."/>
            <person name="Anderson E."/>
            <person name="Anderson S."/>
            <person name="Arachi H."/>
            <person name="Azer M."/>
            <person name="Bachantsang P."/>
            <person name="Barry A."/>
            <person name="Bayul T."/>
            <person name="Berlin A."/>
            <person name="Bessette D."/>
            <person name="Bloom T."/>
            <person name="Blye J."/>
            <person name="Boguslavskiy L."/>
            <person name="Bonnet C."/>
            <person name="Boukhgalter B."/>
            <person name="Bourzgui I."/>
            <person name="Brown A."/>
            <person name="Cahill P."/>
            <person name="Channer S."/>
            <person name="Cheshatsang Y."/>
            <person name="Chuda L."/>
            <person name="Citroen M."/>
            <person name="Collymore A."/>
            <person name="Cooke P."/>
            <person name="Costello M."/>
            <person name="D'Aco K."/>
            <person name="Daza R."/>
            <person name="De Haan G."/>
            <person name="DeGray S."/>
            <person name="DeMaso C."/>
            <person name="Dhargay N."/>
            <person name="Dooley K."/>
            <person name="Dooley E."/>
            <person name="Doricent M."/>
            <person name="Dorje P."/>
            <person name="Dorjee K."/>
            <person name="Dupes A."/>
            <person name="Elong R."/>
            <person name="Falk J."/>
            <person name="Farina A."/>
            <person name="Faro S."/>
            <person name="Ferguson D."/>
            <person name="Fisher S."/>
            <person name="Foley C.D."/>
            <person name="Franke A."/>
            <person name="Friedrich D."/>
            <person name="Gadbois L."/>
            <person name="Gearin G."/>
            <person name="Gearin C.R."/>
            <person name="Giannoukos G."/>
            <person name="Goode T."/>
            <person name="Graham J."/>
            <person name="Grandbois E."/>
            <person name="Grewal S."/>
            <person name="Gyaltsen K."/>
            <person name="Hafez N."/>
            <person name="Hagos B."/>
            <person name="Hall J."/>
            <person name="Henson C."/>
            <person name="Hollinger A."/>
            <person name="Honan T."/>
            <person name="Huard M.D."/>
            <person name="Hughes L."/>
            <person name="Hurhula B."/>
            <person name="Husby M.E."/>
            <person name="Kamat A."/>
            <person name="Kanga B."/>
            <person name="Kashin S."/>
            <person name="Khazanovich D."/>
            <person name="Kisner P."/>
            <person name="Lance K."/>
            <person name="Lara M."/>
            <person name="Lee W."/>
            <person name="Lennon N."/>
            <person name="Letendre F."/>
            <person name="LeVine R."/>
            <person name="Lipovsky A."/>
            <person name="Liu X."/>
            <person name="Liu J."/>
            <person name="Liu S."/>
            <person name="Lokyitsang T."/>
            <person name="Lokyitsang Y."/>
            <person name="Lubonja R."/>
            <person name="Lui A."/>
            <person name="MacDonald P."/>
            <person name="Magnisalis V."/>
            <person name="Maru K."/>
            <person name="Matthews C."/>
            <person name="McCusker W."/>
            <person name="McDonough S."/>
            <person name="Mehta T."/>
            <person name="Meldrim J."/>
            <person name="Meneus L."/>
            <person name="Mihai O."/>
            <person name="Mihalev A."/>
            <person name="Mihova T."/>
            <person name="Mittelman R."/>
            <person name="Mlenga V."/>
            <person name="Montmayeur A."/>
            <person name="Mulrain L."/>
            <person name="Navidi A."/>
            <person name="Naylor J."/>
            <person name="Negash T."/>
            <person name="Nguyen T."/>
            <person name="Nguyen N."/>
            <person name="Nicol R."/>
            <person name="Norbu C."/>
            <person name="Norbu N."/>
            <person name="Novod N."/>
            <person name="O'Neill B."/>
            <person name="Osman S."/>
            <person name="Markiewicz E."/>
            <person name="Oyono O.L."/>
            <person name="Patti C."/>
            <person name="Phunkhang P."/>
            <person name="Pierre F."/>
            <person name="Priest M."/>
            <person name="Raghuraman S."/>
            <person name="Rege F."/>
            <person name="Reyes R."/>
            <person name="Rise C."/>
            <person name="Rogov P."/>
            <person name="Ross K."/>
            <person name="Ryan E."/>
            <person name="Settipalli S."/>
            <person name="Shea T."/>
            <person name="Sherpa N."/>
            <person name="Shi L."/>
            <person name="Shih D."/>
            <person name="Sparrow T."/>
            <person name="Spaulding J."/>
            <person name="Stalker J."/>
            <person name="Stange-Thomann N."/>
            <person name="Stavropoulos S."/>
            <person name="Stone C."/>
            <person name="Strader C."/>
            <person name="Tesfaye S."/>
            <person name="Thomson T."/>
            <person name="Thoulutsang Y."/>
            <person name="Thoulutsang D."/>
            <person name="Topham K."/>
            <person name="Topping I."/>
            <person name="Tsamla T."/>
            <person name="Vassiliev H."/>
            <person name="Vo A."/>
            <person name="Wangchuk T."/>
            <person name="Wangdi T."/>
            <person name="Weiand M."/>
            <person name="Wilkinson J."/>
            <person name="Wilson A."/>
            <person name="Yadav S."/>
            <person name="Young G."/>
            <person name="Yu Q."/>
            <person name="Zembek L."/>
            <person name="Zhong D."/>
            <person name="Zimmer A."/>
            <person name="Zwirko Z."/>
            <person name="Jaffe D.B."/>
            <person name="Alvarez P."/>
            <person name="Brockman W."/>
            <person name="Butler J."/>
            <person name="Chin C."/>
            <person name="Gnerre S."/>
            <person name="Grabherr M."/>
            <person name="Kleber M."/>
            <person name="Mauceli E."/>
            <person name="MacCallum I."/>
        </authorList>
    </citation>
    <scope>NUCLEOTIDE SEQUENCE [LARGE SCALE GENOMIC DNA]</scope>
    <source>
        <strain evidence="3">Tucson 14024-0371.13</strain>
    </source>
</reference>
<gene>
    <name evidence="2" type="primary">Dana\GF15155</name>
    <name evidence="2" type="synonym">dana_GLEANR_15921</name>
    <name evidence="2" type="ORF">GF15155</name>
</gene>
<dbReference type="OrthoDB" id="10051975at2759"/>
<dbReference type="KEGG" id="dan:6497968"/>
<dbReference type="SMART" id="SM00595">
    <property type="entry name" value="MADF"/>
    <property type="match status" value="1"/>
</dbReference>
<sequence length="235" mass="27427">MSHSSFMGSMKKNYNSLIHIFSKSDSDTERIPQRPNAFNVKLNRRLKFPFLLAQKEVVSQLIDLYRQNECLWNPNCPDYKSAEYQEQVWRNIAMAIDVNMPVVEVKRKVQVLRNKWEALKESPLPKMLHFPDFAFLTDESNGQKDRMGSGSDKTNSESKILVLTENQELEHNNKAQHIANLCEVIRIDLEQFSDELFFEAKWKILDVLRDTQLKQLRLFRDNEGTNADDSNTSSL</sequence>
<dbReference type="Proteomes" id="UP000007801">
    <property type="component" value="Unassembled WGS sequence"/>
</dbReference>
<dbReference type="InParanoid" id="B3MN80"/>